<feature type="active site" description="Glycyl thioester intermediate" evidence="6">
    <location>
        <position position="539"/>
    </location>
</feature>
<dbReference type="InterPro" id="IPR042523">
    <property type="entry name" value="Atg7_N_2"/>
</dbReference>
<dbReference type="PANTHER" id="PTHR10953">
    <property type="entry name" value="UBIQUITIN-ACTIVATING ENZYME E1"/>
    <property type="match status" value="1"/>
</dbReference>
<keyword evidence="4 7" id="KW-0653">Protein transport</keyword>
<keyword evidence="7" id="KW-0833">Ubl conjugation pathway</keyword>
<reference evidence="10" key="1">
    <citation type="journal article" date="2017" name="Parasit. Vectors">
        <title>Sialotranscriptomics of Rhipicephalus zambeziensis reveals intricate expression profiles of secretory proteins and suggests tight temporal transcriptional regulation during blood-feeding.</title>
        <authorList>
            <person name="de Castro M.H."/>
            <person name="de Klerk D."/>
            <person name="Pienaar R."/>
            <person name="Rees D.J.G."/>
            <person name="Mans B.J."/>
        </authorList>
    </citation>
    <scope>NUCLEOTIDE SEQUENCE</scope>
    <source>
        <tissue evidence="10">Salivary glands</tissue>
    </source>
</reference>
<evidence type="ECO:0000256" key="1">
    <source>
        <dbReference type="ARBA" id="ARBA00010931"/>
    </source>
</evidence>
<dbReference type="GO" id="GO:0019779">
    <property type="term" value="F:Atg8 activating enzyme activity"/>
    <property type="evidence" value="ECO:0007669"/>
    <property type="project" value="TreeGrafter"/>
</dbReference>
<dbReference type="GO" id="GO:0006995">
    <property type="term" value="P:cellular response to nitrogen starvation"/>
    <property type="evidence" value="ECO:0007669"/>
    <property type="project" value="TreeGrafter"/>
</dbReference>
<feature type="domain" description="THIF-type NAD/FAD binding fold" evidence="8">
    <location>
        <begin position="331"/>
        <end position="564"/>
    </location>
</feature>
<evidence type="ECO:0000259" key="9">
    <source>
        <dbReference type="Pfam" id="PF16420"/>
    </source>
</evidence>
<dbReference type="FunFam" id="3.40.50.720:FF:000243">
    <property type="entry name" value="Ubiquitin-like modifier-activating enzyme ATG7"/>
    <property type="match status" value="1"/>
</dbReference>
<dbReference type="GO" id="GO:0034727">
    <property type="term" value="P:piecemeal microautophagy of the nucleus"/>
    <property type="evidence" value="ECO:0007669"/>
    <property type="project" value="TreeGrafter"/>
</dbReference>
<comment type="subunit">
    <text evidence="7">Homodimer.</text>
</comment>
<dbReference type="Gene3D" id="3.40.140.100">
    <property type="entry name" value="Ubiquitin-like modifier-activating enzyme ATG7 C-terminal domain"/>
    <property type="match status" value="1"/>
</dbReference>
<keyword evidence="5 7" id="KW-0072">Autophagy</keyword>
<keyword evidence="7" id="KW-0963">Cytoplasm</keyword>
<comment type="subcellular location">
    <subcellularLocation>
        <location evidence="7">Cytoplasm</location>
    </subcellularLocation>
    <subcellularLocation>
        <location evidence="7">Preautophagosomal structure</location>
    </subcellularLocation>
</comment>
<protein>
    <recommendedName>
        <fullName evidence="2 7">Ubiquitin-like modifier-activating enzyme ATG7</fullName>
    </recommendedName>
    <alternativeName>
        <fullName evidence="7">Autophagy-related protein 7</fullName>
    </alternativeName>
</protein>
<dbReference type="InterPro" id="IPR006285">
    <property type="entry name" value="Atg7"/>
</dbReference>
<dbReference type="GO" id="GO:0019778">
    <property type="term" value="F:Atg12 activating enzyme activity"/>
    <property type="evidence" value="ECO:0007669"/>
    <property type="project" value="TreeGrafter"/>
</dbReference>
<dbReference type="Gene3D" id="3.40.140.70">
    <property type="entry name" value="Ubiquitin-like modifier-activating enzyme ATG7 N-terminal domain"/>
    <property type="match status" value="1"/>
</dbReference>
<dbReference type="Gene3D" id="3.40.50.720">
    <property type="entry name" value="NAD(P)-binding Rossmann-like Domain"/>
    <property type="match status" value="1"/>
</dbReference>
<dbReference type="PANTHER" id="PTHR10953:SF3">
    <property type="entry name" value="UBIQUITIN-LIKE MODIFIER-ACTIVATING ENZYME ATG7"/>
    <property type="match status" value="1"/>
</dbReference>
<feature type="domain" description="Ubiquitin-like modifier-activating enzyme Atg7 N-terminal" evidence="9">
    <location>
        <begin position="6"/>
        <end position="315"/>
    </location>
</feature>
<evidence type="ECO:0000256" key="2">
    <source>
        <dbReference type="ARBA" id="ARBA00017647"/>
    </source>
</evidence>
<dbReference type="GO" id="GO:0000422">
    <property type="term" value="P:autophagy of mitochondrion"/>
    <property type="evidence" value="ECO:0007669"/>
    <property type="project" value="TreeGrafter"/>
</dbReference>
<dbReference type="InterPro" id="IPR000594">
    <property type="entry name" value="ThiF_NAD_FAD-bd"/>
</dbReference>
<dbReference type="InterPro" id="IPR045886">
    <property type="entry name" value="ThiF/MoeB/HesA"/>
</dbReference>
<evidence type="ECO:0000313" key="10">
    <source>
        <dbReference type="EMBL" id="MAA24294.1"/>
    </source>
</evidence>
<proteinExistence type="inferred from homology"/>
<dbReference type="GO" id="GO:0000045">
    <property type="term" value="P:autophagosome assembly"/>
    <property type="evidence" value="ECO:0007669"/>
    <property type="project" value="TreeGrafter"/>
</dbReference>
<evidence type="ECO:0000259" key="8">
    <source>
        <dbReference type="Pfam" id="PF00899"/>
    </source>
</evidence>
<name>A0A224ZBA5_9ACAR</name>
<dbReference type="EMBL" id="GFPF01013148">
    <property type="protein sequence ID" value="MAA24294.1"/>
    <property type="molecule type" value="Transcribed_RNA"/>
</dbReference>
<organism evidence="10">
    <name type="scientific">Rhipicephalus zambeziensis</name>
    <dbReference type="NCBI Taxonomy" id="60191"/>
    <lineage>
        <taxon>Eukaryota</taxon>
        <taxon>Metazoa</taxon>
        <taxon>Ecdysozoa</taxon>
        <taxon>Arthropoda</taxon>
        <taxon>Chelicerata</taxon>
        <taxon>Arachnida</taxon>
        <taxon>Acari</taxon>
        <taxon>Parasitiformes</taxon>
        <taxon>Ixodida</taxon>
        <taxon>Ixodoidea</taxon>
        <taxon>Ixodidae</taxon>
        <taxon>Rhipicephalinae</taxon>
        <taxon>Rhipicephalus</taxon>
        <taxon>Rhipicephalus</taxon>
    </lineage>
</organism>
<sequence>MSATPLQFVPFSSSMDGNFWSELSRRKLVQYRLSEGPFDVGAAYSCGSAAGLPALANLDIGSFGHASGGLKTPGSCRLHGLLYLPNSLADMKKMDKSELLRASGERAWAAACDGGALKDPSLLNRFVALIYVDLKKYTFCYWFGFPVVRLPEEVTLAKPPQRLGDVFDDSRLTCLNTAYATLDTPEKRAAFVVVPLGEEVQIRPLEELPTLVANRRAFYLAFSDPSTSPTHPGWPLRNLLALVVHRWGHSLPQCSVLCYRREARHGHVDSSHSLVLDVQLCASVTAKGNSAPMYVGWERNVAGQLGPRSVDLSASLDPARLMENALELNLQLMRWRLAPTLDLEAVASTKCLLLGAGTLGCSVARCLVSWGVRNITFLDNGVVSYSNPARQSLYTARDCRDGGRPKCDAAAEALRAVSPAVHARGENLRVPMAGHSVPAHAEEHVQADVRRLEALVAEHDAVFLLLDTREARWLPTVVAAAQRKVVINAALGFDTFLVMRHGVTLGEAGDDSEKLGCYFCNDVVGPADSTRDRTLDQQCTVTRPGVGAMAGALAAELLVGLLQSPLKGRCPASDDVEASGENPLGPVPHQIRGFLARHVYMTPTCAAFPMCTACSQPVLNEYARRGWEFVLQVLNDAAYLERLTGLSRLHEETDLDQVWALSDSEDSAS</sequence>
<dbReference type="GO" id="GO:0015031">
    <property type="term" value="P:protein transport"/>
    <property type="evidence" value="ECO:0007669"/>
    <property type="project" value="UniProtKB-UniRule"/>
</dbReference>
<evidence type="ECO:0000256" key="4">
    <source>
        <dbReference type="ARBA" id="ARBA00022927"/>
    </source>
</evidence>
<evidence type="ECO:0000256" key="5">
    <source>
        <dbReference type="ARBA" id="ARBA00023006"/>
    </source>
</evidence>
<dbReference type="GO" id="GO:0032446">
    <property type="term" value="P:protein modification by small protein conjugation"/>
    <property type="evidence" value="ECO:0007669"/>
    <property type="project" value="TreeGrafter"/>
</dbReference>
<evidence type="ECO:0000256" key="7">
    <source>
        <dbReference type="RuleBase" id="RU366022"/>
    </source>
</evidence>
<dbReference type="InterPro" id="IPR042522">
    <property type="entry name" value="Atg7_N_1"/>
</dbReference>
<accession>A0A224ZBA5</accession>
<comment type="similarity">
    <text evidence="1 7">Belongs to the ATG7 family.</text>
</comment>
<dbReference type="InterPro" id="IPR032197">
    <property type="entry name" value="Atg7_N"/>
</dbReference>
<dbReference type="AlphaFoldDB" id="A0A224ZBA5"/>
<dbReference type="GO" id="GO:0000407">
    <property type="term" value="C:phagophore assembly site"/>
    <property type="evidence" value="ECO:0007669"/>
    <property type="project" value="UniProtKB-SubCell"/>
</dbReference>
<dbReference type="InterPro" id="IPR035985">
    <property type="entry name" value="Ubiquitin-activating_enz"/>
</dbReference>
<evidence type="ECO:0000256" key="3">
    <source>
        <dbReference type="ARBA" id="ARBA00022448"/>
    </source>
</evidence>
<dbReference type="Pfam" id="PF00899">
    <property type="entry name" value="ThiF"/>
    <property type="match status" value="1"/>
</dbReference>
<dbReference type="SUPFAM" id="SSF69572">
    <property type="entry name" value="Activating enzymes of the ubiquitin-like proteins"/>
    <property type="match status" value="1"/>
</dbReference>
<comment type="function">
    <text evidence="7">E1-like activating enzyme involved in the 2 ubiquitin-like systems required for autophagy.</text>
</comment>
<evidence type="ECO:0000256" key="6">
    <source>
        <dbReference type="PIRSR" id="PIRSR606285-1"/>
    </source>
</evidence>
<keyword evidence="3 7" id="KW-0813">Transport</keyword>
<dbReference type="Pfam" id="PF16420">
    <property type="entry name" value="ATG7_N"/>
    <property type="match status" value="1"/>
</dbReference>
<dbReference type="NCBIfam" id="TIGR01381">
    <property type="entry name" value="E1_like_apg7"/>
    <property type="match status" value="1"/>
</dbReference>